<dbReference type="InterPro" id="IPR036986">
    <property type="entry name" value="S4_RNA-bd_sf"/>
</dbReference>
<dbReference type="Proteomes" id="UP000006190">
    <property type="component" value="Unassembled WGS sequence"/>
</dbReference>
<dbReference type="HOGENOM" id="CLU_127162_2_2_9"/>
<dbReference type="Pfam" id="PF13275">
    <property type="entry name" value="S4_2"/>
    <property type="match status" value="1"/>
</dbReference>
<dbReference type="PROSITE" id="PS50889">
    <property type="entry name" value="S4"/>
    <property type="match status" value="1"/>
</dbReference>
<dbReference type="SUPFAM" id="SSF55174">
    <property type="entry name" value="Alpha-L RNA-binding motif"/>
    <property type="match status" value="1"/>
</dbReference>
<dbReference type="Gene3D" id="3.10.290.10">
    <property type="entry name" value="RNA-binding S4 domain"/>
    <property type="match status" value="1"/>
</dbReference>
<dbReference type="GO" id="GO:0003723">
    <property type="term" value="F:RNA binding"/>
    <property type="evidence" value="ECO:0007669"/>
    <property type="project" value="UniProtKB-KW"/>
</dbReference>
<dbReference type="EMBL" id="AGEG01000006">
    <property type="protein sequence ID" value="EHR37507.1"/>
    <property type="molecule type" value="Genomic_DNA"/>
</dbReference>
<evidence type="ECO:0000313" key="3">
    <source>
        <dbReference type="Proteomes" id="UP000006190"/>
    </source>
</evidence>
<evidence type="ECO:0000313" key="2">
    <source>
        <dbReference type="EMBL" id="EHR37507.1"/>
    </source>
</evidence>
<dbReference type="AlphaFoldDB" id="H3NIJ7"/>
<dbReference type="InterPro" id="IPR014330">
    <property type="entry name" value="RNA-bd_S4-rel_YaaA"/>
</dbReference>
<comment type="caution">
    <text evidence="2">The sequence shown here is derived from an EMBL/GenBank/DDBJ whole genome shotgun (WGS) entry which is preliminary data.</text>
</comment>
<dbReference type="eggNOG" id="COG2501">
    <property type="taxonomic scope" value="Bacteria"/>
</dbReference>
<accession>H3NIJ7</accession>
<protein>
    <submittedName>
        <fullName evidence="2">S4 domain-containing protein YaaA</fullName>
    </submittedName>
</protein>
<dbReference type="NCBIfam" id="TIGR02988">
    <property type="entry name" value="YaaA_near_RecF"/>
    <property type="match status" value="1"/>
</dbReference>
<sequence>MEEEIIVLEDSFITLGQVLKLVNLISSGGMAKWYLSEFTIRVNGEIEDRRGRKLYPGDQIEFVEDQLKVILQDQEA</sequence>
<proteinExistence type="predicted"/>
<organism evidence="2 3">
    <name type="scientific">Facklamia languida CCUG 37842</name>
    <dbReference type="NCBI Taxonomy" id="883113"/>
    <lineage>
        <taxon>Bacteria</taxon>
        <taxon>Bacillati</taxon>
        <taxon>Bacillota</taxon>
        <taxon>Bacilli</taxon>
        <taxon>Lactobacillales</taxon>
        <taxon>Aerococcaceae</taxon>
        <taxon>Facklamia</taxon>
    </lineage>
</organism>
<keyword evidence="1" id="KW-0694">RNA-binding</keyword>
<dbReference type="STRING" id="883113.HMPREF9708_00686"/>
<dbReference type="PATRIC" id="fig|883113.3.peg.687"/>
<reference evidence="2 3" key="1">
    <citation type="submission" date="2012-01" db="EMBL/GenBank/DDBJ databases">
        <title>The Genome Sequence of Facklamia languida CCUG 37842.</title>
        <authorList>
            <consortium name="The Broad Institute Genome Sequencing Platform"/>
            <person name="Earl A."/>
            <person name="Ward D."/>
            <person name="Feldgarden M."/>
            <person name="Gevers D."/>
            <person name="Huys G."/>
            <person name="Young S.K."/>
            <person name="Zeng Q."/>
            <person name="Gargeya S."/>
            <person name="Fitzgerald M."/>
            <person name="Haas B."/>
            <person name="Abouelleil A."/>
            <person name="Alvarado L."/>
            <person name="Arachchi H.M."/>
            <person name="Berlin A."/>
            <person name="Chapman S.B."/>
            <person name="Gearin G."/>
            <person name="Goldberg J."/>
            <person name="Griggs A."/>
            <person name="Gujja S."/>
            <person name="Hansen M."/>
            <person name="Heiman D."/>
            <person name="Howarth C."/>
            <person name="Larimer J."/>
            <person name="Lui A."/>
            <person name="MacDonald P.J.P."/>
            <person name="McCowen C."/>
            <person name="Montmayeur A."/>
            <person name="Murphy C."/>
            <person name="Neiman D."/>
            <person name="Pearson M."/>
            <person name="Priest M."/>
            <person name="Roberts A."/>
            <person name="Saif S."/>
            <person name="Shea T."/>
            <person name="Sisk P."/>
            <person name="Stolte C."/>
            <person name="Sykes S."/>
            <person name="Wortman J."/>
            <person name="Nusbaum C."/>
            <person name="Birren B."/>
        </authorList>
    </citation>
    <scope>NUCLEOTIDE SEQUENCE [LARGE SCALE GENOMIC DNA]</scope>
    <source>
        <strain evidence="2 3">CCUG 37842</strain>
    </source>
</reference>
<evidence type="ECO:0000256" key="1">
    <source>
        <dbReference type="PROSITE-ProRule" id="PRU00182"/>
    </source>
</evidence>
<keyword evidence="3" id="KW-1185">Reference proteome</keyword>
<dbReference type="OrthoDB" id="9811532at2"/>
<gene>
    <name evidence="2" type="ORF">HMPREF9708_00686</name>
</gene>
<dbReference type="RefSeq" id="WP_006308713.1">
    <property type="nucleotide sequence ID" value="NZ_JH601133.1"/>
</dbReference>
<name>H3NIJ7_9LACT</name>